<feature type="compositionally biased region" description="Basic and acidic residues" evidence="1">
    <location>
        <begin position="1"/>
        <end position="14"/>
    </location>
</feature>
<evidence type="ECO:0000256" key="1">
    <source>
        <dbReference type="SAM" id="MobiDB-lite"/>
    </source>
</evidence>
<organism evidence="2 3">
    <name type="scientific">Dryococelus australis</name>
    <dbReference type="NCBI Taxonomy" id="614101"/>
    <lineage>
        <taxon>Eukaryota</taxon>
        <taxon>Metazoa</taxon>
        <taxon>Ecdysozoa</taxon>
        <taxon>Arthropoda</taxon>
        <taxon>Hexapoda</taxon>
        <taxon>Insecta</taxon>
        <taxon>Pterygota</taxon>
        <taxon>Neoptera</taxon>
        <taxon>Polyneoptera</taxon>
        <taxon>Phasmatodea</taxon>
        <taxon>Verophasmatodea</taxon>
        <taxon>Anareolatae</taxon>
        <taxon>Phasmatidae</taxon>
        <taxon>Eurycanthinae</taxon>
        <taxon>Dryococelus</taxon>
    </lineage>
</organism>
<feature type="compositionally biased region" description="Basic and acidic residues" evidence="1">
    <location>
        <begin position="259"/>
        <end position="279"/>
    </location>
</feature>
<name>A0ABQ9IF23_9NEOP</name>
<feature type="compositionally biased region" description="Polar residues" evidence="1">
    <location>
        <begin position="460"/>
        <end position="471"/>
    </location>
</feature>
<comment type="caution">
    <text evidence="2">The sequence shown here is derived from an EMBL/GenBank/DDBJ whole genome shotgun (WGS) entry which is preliminary data.</text>
</comment>
<feature type="compositionally biased region" description="Polar residues" evidence="1">
    <location>
        <begin position="280"/>
        <end position="292"/>
    </location>
</feature>
<gene>
    <name evidence="2" type="ORF">PR048_000583</name>
</gene>
<feature type="region of interest" description="Disordered" evidence="1">
    <location>
        <begin position="221"/>
        <end position="357"/>
    </location>
</feature>
<protein>
    <submittedName>
        <fullName evidence="2">Uncharacterized protein</fullName>
    </submittedName>
</protein>
<dbReference type="EMBL" id="JARBHB010000001">
    <property type="protein sequence ID" value="KAJ8895258.1"/>
    <property type="molecule type" value="Genomic_DNA"/>
</dbReference>
<feature type="region of interest" description="Disordered" evidence="1">
    <location>
        <begin position="1"/>
        <end position="31"/>
    </location>
</feature>
<feature type="compositionally biased region" description="Polar residues" evidence="1">
    <location>
        <begin position="481"/>
        <end position="490"/>
    </location>
</feature>
<reference evidence="2 3" key="1">
    <citation type="submission" date="2023-02" db="EMBL/GenBank/DDBJ databases">
        <title>LHISI_Scaffold_Assembly.</title>
        <authorList>
            <person name="Stuart O.P."/>
            <person name="Cleave R."/>
            <person name="Magrath M.J.L."/>
            <person name="Mikheyev A.S."/>
        </authorList>
    </citation>
    <scope>NUCLEOTIDE SEQUENCE [LARGE SCALE GENOMIC DNA]</scope>
    <source>
        <strain evidence="2">Daus_M_001</strain>
        <tissue evidence="2">Leg muscle</tissue>
    </source>
</reference>
<sequence>MKGWGKRENAEKTRRPTASSGNSHFRKSVVNRPGIEPVERFGRILANEVLGADKGEMSIAGMQGRGKREIPEKIRRPAASSGTIPTCENPGVTRPGIEPGSPYHRNIYNGVRITRSCSPTSVGSHKFAVCSSDLRTPSRIVAFKLVGHHVLLCAVETFPSVAVSHAPPVAGHRREFSLNAALRRGSWFPEYSYASFQIDCGAANHSPSCQATEKTAWEGGSIEVGQPEPPTPSTLTLDHAYRSPRPPTIDGPKQVSIRRQSETRQKHAVTLERATEKTSRQTCSATTKQNGVTEVGIDGCRAAPERKGGNGRSPRKPADQWHRPARPLRTKIRELPPSGSETGSPRREASSLTTPPPRLPFVHIVTGLELFCTGEPKGIYSVDRLTSYGNDANAGICTVVRSPVDHPLVPEHRTAFVSRHWRSVKWGGNNPNTTAGLFSRLRAAVQRRASNPLRPGNPATPLSTLPTQFSPSPHHAKPLSTRASWPSPQIGSRRPLTKVGGTAAGRGSPPPPANPMKTDPGQLT</sequence>
<feature type="region of interest" description="Disordered" evidence="1">
    <location>
        <begin position="75"/>
        <end position="101"/>
    </location>
</feature>
<dbReference type="Proteomes" id="UP001159363">
    <property type="component" value="Chromosome 1"/>
</dbReference>
<proteinExistence type="predicted"/>
<accession>A0ABQ9IF23</accession>
<keyword evidence="3" id="KW-1185">Reference proteome</keyword>
<evidence type="ECO:0000313" key="3">
    <source>
        <dbReference type="Proteomes" id="UP001159363"/>
    </source>
</evidence>
<feature type="region of interest" description="Disordered" evidence="1">
    <location>
        <begin position="450"/>
        <end position="524"/>
    </location>
</feature>
<evidence type="ECO:0000313" key="2">
    <source>
        <dbReference type="EMBL" id="KAJ8895258.1"/>
    </source>
</evidence>